<name>A0A933GJX8_UNCTE</name>
<evidence type="ECO:0000313" key="2">
    <source>
        <dbReference type="EMBL" id="MBI4595203.1"/>
    </source>
</evidence>
<dbReference type="Pfam" id="PF00881">
    <property type="entry name" value="Nitroreductase"/>
    <property type="match status" value="2"/>
</dbReference>
<protein>
    <submittedName>
        <fullName evidence="2">Nitroreductase family protein</fullName>
    </submittedName>
</protein>
<reference evidence="2" key="1">
    <citation type="submission" date="2020-07" db="EMBL/GenBank/DDBJ databases">
        <title>Huge and variable diversity of episymbiotic CPR bacteria and DPANN archaea in groundwater ecosystems.</title>
        <authorList>
            <person name="He C.Y."/>
            <person name="Keren R."/>
            <person name="Whittaker M."/>
            <person name="Farag I.F."/>
            <person name="Doudna J."/>
            <person name="Cate J.H.D."/>
            <person name="Banfield J.F."/>
        </authorList>
    </citation>
    <scope>NUCLEOTIDE SEQUENCE</scope>
    <source>
        <strain evidence="2">NC_groundwater_1482_Ag_S-0.65um_47_24</strain>
    </source>
</reference>
<feature type="domain" description="Nitroreductase" evidence="1">
    <location>
        <begin position="7"/>
        <end position="194"/>
    </location>
</feature>
<dbReference type="PANTHER" id="PTHR23026">
    <property type="entry name" value="NADPH NITROREDUCTASE"/>
    <property type="match status" value="1"/>
</dbReference>
<gene>
    <name evidence="2" type="ORF">HY730_02370</name>
</gene>
<dbReference type="SUPFAM" id="SSF55469">
    <property type="entry name" value="FMN-dependent nitroreductase-like"/>
    <property type="match status" value="2"/>
</dbReference>
<evidence type="ECO:0000259" key="1">
    <source>
        <dbReference type="Pfam" id="PF00881"/>
    </source>
</evidence>
<dbReference type="Proteomes" id="UP000772181">
    <property type="component" value="Unassembled WGS sequence"/>
</dbReference>
<sequence length="437" mass="49281">MAFEELVKQRRSIRKFKPDSIPAETLNEILEVTAYPAHKRLSEKYRVVPVTNRDIIEKMRTACIETIENRAVKWTSEDETNWASLGIPFPKRDRIGASVKDHYLYFSKRFDTFFGDAPVVLVLATQAPLWKEAPHVWPILQLVGAVMQSVQLAAAERGIGSCSMTGPLHSRQVHARLLQLESPWEIVAILPLGYPERMPSARPRKPLSEVLRWIPHQPSSAKSMAEVTPQKTNSLRQACFLEVLKSRRNVYNFLPFPVPHEEIEQIIDLVRLSPNALNQQKWRFLALSDREMLGKISEAMIAKASQVTDRARAGTQALPKEMAFLDTPDAPEAENLAENPQAWLHFLTERAQCLSKAPALVAVCNEALPFGSTYDQWNDIESIGCAVETLMLEAAVRGYSSAWMTSPLIAWQEVDRILGVQDPWRTVSLVPLGVEIS</sequence>
<dbReference type="InterPro" id="IPR000415">
    <property type="entry name" value="Nitroreductase-like"/>
</dbReference>
<dbReference type="PANTHER" id="PTHR23026:SF123">
    <property type="entry name" value="NAD(P)H NITROREDUCTASE RV3131-RELATED"/>
    <property type="match status" value="1"/>
</dbReference>
<dbReference type="EMBL" id="JACQWF010000112">
    <property type="protein sequence ID" value="MBI4595203.1"/>
    <property type="molecule type" value="Genomic_DNA"/>
</dbReference>
<feature type="domain" description="Nitroreductase" evidence="1">
    <location>
        <begin position="244"/>
        <end position="433"/>
    </location>
</feature>
<comment type="caution">
    <text evidence="2">The sequence shown here is derived from an EMBL/GenBank/DDBJ whole genome shotgun (WGS) entry which is preliminary data.</text>
</comment>
<evidence type="ECO:0000313" key="3">
    <source>
        <dbReference type="Proteomes" id="UP000772181"/>
    </source>
</evidence>
<dbReference type="GO" id="GO:0016491">
    <property type="term" value="F:oxidoreductase activity"/>
    <property type="evidence" value="ECO:0007669"/>
    <property type="project" value="InterPro"/>
</dbReference>
<dbReference type="InterPro" id="IPR050627">
    <property type="entry name" value="Nitroreductase/BluB"/>
</dbReference>
<dbReference type="AlphaFoldDB" id="A0A933GJX8"/>
<organism evidence="2 3">
    <name type="scientific">Tectimicrobiota bacterium</name>
    <dbReference type="NCBI Taxonomy" id="2528274"/>
    <lineage>
        <taxon>Bacteria</taxon>
        <taxon>Pseudomonadati</taxon>
        <taxon>Nitrospinota/Tectimicrobiota group</taxon>
        <taxon>Candidatus Tectimicrobiota</taxon>
    </lineage>
</organism>
<proteinExistence type="predicted"/>
<dbReference type="Gene3D" id="3.40.109.10">
    <property type="entry name" value="NADH Oxidase"/>
    <property type="match status" value="2"/>
</dbReference>
<accession>A0A933GJX8</accession>
<dbReference type="InterPro" id="IPR029479">
    <property type="entry name" value="Nitroreductase"/>
</dbReference>